<gene>
    <name evidence="8" type="ORF">M514_05893</name>
</gene>
<sequence>MDGRFFFSPDVAPADQKSQSYWSSKLARDLFDHSNYDKRVRPSLYHNTTINVTLRMNLYLINEVVGQTFLRHPIVVHARCKMFQNERAQTIQLYVWTVQMWYDEMLRWNPKDYGGVESIVVPHDLVWLPDTYLYNGIEMVRENSERWTSVIITMNRSNVLSLESAAVFDKAFITFRYPAIYKFTCNMKILYFPFDAHRCRMTFGSWMYDSVDLDYQPLAEDVFMEDYIEHTEWKVVAFKTRRELQFFKCCVNAFGLVHADLVIRRKPLFTIVNLIIPTIIINFISMFGFFSPTTVNGDRTEKVTLGITTLLAMSILLLMVSEEMPTTSDFIPLIGWFYLTVIFLIACGTVLSSAIIIVQRQGRESKRLPHYWKVIALYRIAPKVWVTIPEDLMEPEPCEKRENDGDVPLAKMDNAKYYDDSRQPLVHGSLNKFHDTNSHETDLQHPFTSEHLRDIQLKLRQLLERVKSDEEERRLLLEWEFFAIVADRVLLVIFNLLSVLLTGGIFALGLWGGNVDDA</sequence>
<keyword evidence="3 5" id="KW-1133">Transmembrane helix</keyword>
<dbReference type="Proteomes" id="UP000030758">
    <property type="component" value="Unassembled WGS sequence"/>
</dbReference>
<feature type="domain" description="Neurotransmitter-gated ion-channel transmembrane" evidence="7">
    <location>
        <begin position="274"/>
        <end position="506"/>
    </location>
</feature>
<feature type="transmembrane region" description="Helical" evidence="5">
    <location>
        <begin position="333"/>
        <end position="358"/>
    </location>
</feature>
<dbReference type="SUPFAM" id="SSF63712">
    <property type="entry name" value="Nicotinic receptor ligand binding domain-like"/>
    <property type="match status" value="1"/>
</dbReference>
<dbReference type="InterPro" id="IPR018000">
    <property type="entry name" value="Neurotransmitter_ion_chnl_CS"/>
</dbReference>
<feature type="domain" description="Neurotransmitter-gated ion-channel ligand-binding" evidence="6">
    <location>
        <begin position="85"/>
        <end position="267"/>
    </location>
</feature>
<evidence type="ECO:0000256" key="4">
    <source>
        <dbReference type="ARBA" id="ARBA00023136"/>
    </source>
</evidence>
<dbReference type="CDD" id="cd19051">
    <property type="entry name" value="LGIC_TM_cation"/>
    <property type="match status" value="1"/>
</dbReference>
<dbReference type="Gene3D" id="2.70.170.10">
    <property type="entry name" value="Neurotransmitter-gated ion-channel ligand-binding domain"/>
    <property type="match status" value="1"/>
</dbReference>
<evidence type="ECO:0000259" key="6">
    <source>
        <dbReference type="Pfam" id="PF02931"/>
    </source>
</evidence>
<dbReference type="InterPro" id="IPR006202">
    <property type="entry name" value="Neur_chan_lig-bd"/>
</dbReference>
<reference evidence="8" key="1">
    <citation type="journal article" date="2014" name="Nat. Genet.">
        <title>Genome and transcriptome of the porcine whipworm Trichuris suis.</title>
        <authorList>
            <person name="Jex A.R."/>
            <person name="Nejsum P."/>
            <person name="Schwarz E.M."/>
            <person name="Hu L."/>
            <person name="Young N.D."/>
            <person name="Hall R.S."/>
            <person name="Korhonen P.K."/>
            <person name="Liao S."/>
            <person name="Thamsborg S."/>
            <person name="Xia J."/>
            <person name="Xu P."/>
            <person name="Wang S."/>
            <person name="Scheerlinck J.P."/>
            <person name="Hofmann A."/>
            <person name="Sternberg P.W."/>
            <person name="Wang J."/>
            <person name="Gasser R.B."/>
        </authorList>
    </citation>
    <scope>NUCLEOTIDE SEQUENCE [LARGE SCALE GENOMIC DNA]</scope>
    <source>
        <strain evidence="8">DCEP-RM93F</strain>
    </source>
</reference>
<organism evidence="8">
    <name type="scientific">Trichuris suis</name>
    <name type="common">pig whipworm</name>
    <dbReference type="NCBI Taxonomy" id="68888"/>
    <lineage>
        <taxon>Eukaryota</taxon>
        <taxon>Metazoa</taxon>
        <taxon>Ecdysozoa</taxon>
        <taxon>Nematoda</taxon>
        <taxon>Enoplea</taxon>
        <taxon>Dorylaimia</taxon>
        <taxon>Trichinellida</taxon>
        <taxon>Trichuridae</taxon>
        <taxon>Trichuris</taxon>
    </lineage>
</organism>
<dbReference type="InterPro" id="IPR036719">
    <property type="entry name" value="Neuro-gated_channel_TM_sf"/>
</dbReference>
<evidence type="ECO:0000256" key="1">
    <source>
        <dbReference type="ARBA" id="ARBA00004141"/>
    </source>
</evidence>
<feature type="transmembrane region" description="Helical" evidence="5">
    <location>
        <begin position="268"/>
        <end position="291"/>
    </location>
</feature>
<evidence type="ECO:0000256" key="2">
    <source>
        <dbReference type="ARBA" id="ARBA00022692"/>
    </source>
</evidence>
<dbReference type="Pfam" id="PF02931">
    <property type="entry name" value="Neur_chan_LBD"/>
    <property type="match status" value="1"/>
</dbReference>
<dbReference type="GO" id="GO:0004888">
    <property type="term" value="F:transmembrane signaling receptor activity"/>
    <property type="evidence" value="ECO:0007669"/>
    <property type="project" value="InterPro"/>
</dbReference>
<dbReference type="InterPro" id="IPR036734">
    <property type="entry name" value="Neur_chan_lig-bd_sf"/>
</dbReference>
<protein>
    <recommendedName>
        <fullName evidence="9">Neurotransmitter-gated ion-channel ligand binding domain protein</fullName>
    </recommendedName>
</protein>
<evidence type="ECO:0000256" key="5">
    <source>
        <dbReference type="RuleBase" id="RU000687"/>
    </source>
</evidence>
<dbReference type="EMBL" id="KL367652">
    <property type="protein sequence ID" value="KFD60713.1"/>
    <property type="molecule type" value="Genomic_DNA"/>
</dbReference>
<dbReference type="GO" id="GO:0016020">
    <property type="term" value="C:membrane"/>
    <property type="evidence" value="ECO:0007669"/>
    <property type="project" value="UniProtKB-SubCell"/>
</dbReference>
<evidence type="ECO:0000259" key="7">
    <source>
        <dbReference type="Pfam" id="PF02932"/>
    </source>
</evidence>
<dbReference type="SUPFAM" id="SSF90112">
    <property type="entry name" value="Neurotransmitter-gated ion-channel transmembrane pore"/>
    <property type="match status" value="1"/>
</dbReference>
<dbReference type="Pfam" id="PF02932">
    <property type="entry name" value="Neur_chan_memb"/>
    <property type="match status" value="1"/>
</dbReference>
<name>A0A085MU17_9BILA</name>
<dbReference type="Gene3D" id="1.20.58.390">
    <property type="entry name" value="Neurotransmitter-gated ion-channel transmembrane domain"/>
    <property type="match status" value="1"/>
</dbReference>
<proteinExistence type="inferred from homology"/>
<dbReference type="InterPro" id="IPR038050">
    <property type="entry name" value="Neuro_actylchol_rec"/>
</dbReference>
<keyword evidence="5" id="KW-0406">Ion transport</keyword>
<feature type="transmembrane region" description="Helical" evidence="5">
    <location>
        <begin position="303"/>
        <end position="321"/>
    </location>
</feature>
<dbReference type="PROSITE" id="PS00236">
    <property type="entry name" value="NEUROTR_ION_CHANNEL"/>
    <property type="match status" value="1"/>
</dbReference>
<dbReference type="InterPro" id="IPR006201">
    <property type="entry name" value="Neur_channel"/>
</dbReference>
<accession>A0A085MU17</accession>
<evidence type="ECO:0008006" key="9">
    <source>
        <dbReference type="Google" id="ProtNLM"/>
    </source>
</evidence>
<keyword evidence="5" id="KW-0813">Transport</keyword>
<dbReference type="InterPro" id="IPR006029">
    <property type="entry name" value="Neurotrans-gated_channel_TM"/>
</dbReference>
<comment type="subcellular location">
    <subcellularLocation>
        <location evidence="1">Membrane</location>
        <topology evidence="1">Multi-pass membrane protein</topology>
    </subcellularLocation>
</comment>
<keyword evidence="4 5" id="KW-0472">Membrane</keyword>
<dbReference type="FunFam" id="2.70.170.10:FF:000028">
    <property type="entry name" value="AcetylCholine Receptor"/>
    <property type="match status" value="1"/>
</dbReference>
<dbReference type="PANTHER" id="PTHR18945">
    <property type="entry name" value="NEUROTRANSMITTER GATED ION CHANNEL"/>
    <property type="match status" value="1"/>
</dbReference>
<feature type="transmembrane region" description="Helical" evidence="5">
    <location>
        <begin position="489"/>
        <end position="511"/>
    </location>
</feature>
<dbReference type="AlphaFoldDB" id="A0A085MU17"/>
<keyword evidence="2 5" id="KW-0812">Transmembrane</keyword>
<evidence type="ECO:0000313" key="8">
    <source>
        <dbReference type="EMBL" id="KFD60713.1"/>
    </source>
</evidence>
<evidence type="ECO:0000256" key="3">
    <source>
        <dbReference type="ARBA" id="ARBA00022989"/>
    </source>
</evidence>
<comment type="similarity">
    <text evidence="5">Belongs to the ligand-gated ion channel (TC 1.A.9) family.</text>
</comment>
<dbReference type="GO" id="GO:0005230">
    <property type="term" value="F:extracellular ligand-gated monoatomic ion channel activity"/>
    <property type="evidence" value="ECO:0007669"/>
    <property type="project" value="InterPro"/>
</dbReference>
<dbReference type="PRINTS" id="PR00252">
    <property type="entry name" value="NRIONCHANNEL"/>
</dbReference>
<keyword evidence="5" id="KW-0407">Ion channel</keyword>